<evidence type="ECO:0000256" key="3">
    <source>
        <dbReference type="ARBA" id="ARBA00022723"/>
    </source>
</evidence>
<protein>
    <submittedName>
        <fullName evidence="8">Exopolyphosphatase PRUNE1</fullName>
    </submittedName>
</protein>
<dbReference type="InterPro" id="IPR004097">
    <property type="entry name" value="DHHA2"/>
</dbReference>
<name>A0ABR4QLH1_9CEST</name>
<comment type="similarity">
    <text evidence="2">Belongs to the PPase class C family. Prune subfamily.</text>
</comment>
<evidence type="ECO:0000256" key="2">
    <source>
        <dbReference type="ARBA" id="ARBA00010331"/>
    </source>
</evidence>
<evidence type="ECO:0000256" key="1">
    <source>
        <dbReference type="ARBA" id="ARBA00001936"/>
    </source>
</evidence>
<keyword evidence="4" id="KW-0378">Hydrolase</keyword>
<evidence type="ECO:0000256" key="4">
    <source>
        <dbReference type="ARBA" id="ARBA00022801"/>
    </source>
</evidence>
<dbReference type="InterPro" id="IPR001667">
    <property type="entry name" value="DDH_dom"/>
</dbReference>
<dbReference type="InterPro" id="IPR038763">
    <property type="entry name" value="DHH_sf"/>
</dbReference>
<dbReference type="Pfam" id="PF01368">
    <property type="entry name" value="DHH"/>
    <property type="match status" value="1"/>
</dbReference>
<evidence type="ECO:0000259" key="7">
    <source>
        <dbReference type="Pfam" id="PF02833"/>
    </source>
</evidence>
<dbReference type="Pfam" id="PF02833">
    <property type="entry name" value="DHHA2"/>
    <property type="match status" value="1"/>
</dbReference>
<evidence type="ECO:0000256" key="5">
    <source>
        <dbReference type="ARBA" id="ARBA00023211"/>
    </source>
</evidence>
<dbReference type="Gene3D" id="3.90.1640.10">
    <property type="entry name" value="inorganic pyrophosphatase (n-terminal core)"/>
    <property type="match status" value="1"/>
</dbReference>
<keyword evidence="9" id="KW-1185">Reference proteome</keyword>
<organism evidence="8 9">
    <name type="scientific">Taenia crassiceps</name>
    <dbReference type="NCBI Taxonomy" id="6207"/>
    <lineage>
        <taxon>Eukaryota</taxon>
        <taxon>Metazoa</taxon>
        <taxon>Spiralia</taxon>
        <taxon>Lophotrochozoa</taxon>
        <taxon>Platyhelminthes</taxon>
        <taxon>Cestoda</taxon>
        <taxon>Eucestoda</taxon>
        <taxon>Cyclophyllidea</taxon>
        <taxon>Taeniidae</taxon>
        <taxon>Taenia</taxon>
    </lineage>
</organism>
<dbReference type="PANTHER" id="PTHR12112:SF39">
    <property type="entry name" value="EG:152A3.5 PROTEIN (FBGN0003116_PN PROTEIN)"/>
    <property type="match status" value="1"/>
</dbReference>
<dbReference type="InterPro" id="IPR038222">
    <property type="entry name" value="DHHA2_dom_sf"/>
</dbReference>
<evidence type="ECO:0000313" key="9">
    <source>
        <dbReference type="Proteomes" id="UP001651158"/>
    </source>
</evidence>
<reference evidence="8 9" key="1">
    <citation type="journal article" date="2022" name="Front. Cell. Infect. Microbiol.">
        <title>The Genomes of Two Strains of Taenia crassiceps the Animal Model for the Study of Human Cysticercosis.</title>
        <authorList>
            <person name="Bobes R.J."/>
            <person name="Estrada K."/>
            <person name="Rios-Valencia D.G."/>
            <person name="Calderon-Gallegos A."/>
            <person name="de la Torre P."/>
            <person name="Carrero J.C."/>
            <person name="Sanchez-Flores A."/>
            <person name="Laclette J.P."/>
        </authorList>
    </citation>
    <scope>NUCLEOTIDE SEQUENCE [LARGE SCALE GENOMIC DNA]</scope>
    <source>
        <strain evidence="8">WFUcys</strain>
    </source>
</reference>
<evidence type="ECO:0000313" key="8">
    <source>
        <dbReference type="EMBL" id="KAL5110569.1"/>
    </source>
</evidence>
<feature type="domain" description="DHHA2" evidence="7">
    <location>
        <begin position="234"/>
        <end position="404"/>
    </location>
</feature>
<feature type="domain" description="DDH" evidence="6">
    <location>
        <begin position="22"/>
        <end position="184"/>
    </location>
</feature>
<dbReference type="SUPFAM" id="SSF64182">
    <property type="entry name" value="DHH phosphoesterases"/>
    <property type="match status" value="1"/>
</dbReference>
<gene>
    <name evidence="8" type="ORF">TcWFU_006783</name>
</gene>
<dbReference type="PANTHER" id="PTHR12112">
    <property type="entry name" value="BNIP - RELATED"/>
    <property type="match status" value="1"/>
</dbReference>
<evidence type="ECO:0000259" key="6">
    <source>
        <dbReference type="Pfam" id="PF01368"/>
    </source>
</evidence>
<dbReference type="EMBL" id="JAKROA010000002">
    <property type="protein sequence ID" value="KAL5110569.1"/>
    <property type="molecule type" value="Genomic_DNA"/>
</dbReference>
<dbReference type="Gene3D" id="3.10.310.20">
    <property type="entry name" value="DHHA2 domain"/>
    <property type="match status" value="1"/>
</dbReference>
<proteinExistence type="inferred from homology"/>
<keyword evidence="5" id="KW-0464">Manganese</keyword>
<comment type="cofactor">
    <cofactor evidence="1">
        <name>Mn(2+)</name>
        <dbReference type="ChEBI" id="CHEBI:29035"/>
    </cofactor>
</comment>
<comment type="caution">
    <text evidence="8">The sequence shown here is derived from an EMBL/GenBank/DDBJ whole genome shotgun (WGS) entry which is preliminary data.</text>
</comment>
<sequence length="412" mass="45837">MLSAFLKNLHSLSRPVPGFKFVVVTGNESCDLDSIACATSYAYIKSKEGLNNEVIYIPYCNIPETDLDLRTEATFWLRSCQIDKKDLFYAGSLDWLLNPECANELSVILVDHFQNEPSNAFNFCPVAEIIDHHPILPGYRKPETCEFFLIEKVGSCSSLLAHELFNRLPQALTPPELCRLLYGAILIDTDGLSQQALELQKATQKDVAAVQKLETFAGTALDTGGATRAAVYREILEAKFCIDGLSLWDLLRRDCKKVTADSETHPYIVCSTITGMDFKELLEHHDFSQEATRFCEAQNARLLVCVTVGLIPLCPCAHSHDDPIDTPLSKEFRRAVVVTAPAKYRNLSGSLWTYLMANAKAFLLECPLDEGCNLRGSGGEFETDIHVALITNKAVTRKQLIPFLIAFSSSQK</sequence>
<dbReference type="Proteomes" id="UP001651158">
    <property type="component" value="Unassembled WGS sequence"/>
</dbReference>
<accession>A0ABR4QLH1</accession>
<keyword evidence="3" id="KW-0479">Metal-binding</keyword>